<dbReference type="EMBL" id="JADIIN010000059">
    <property type="protein sequence ID" value="MBF4469180.1"/>
    <property type="molecule type" value="Genomic_DNA"/>
</dbReference>
<reference evidence="1" key="1">
    <citation type="submission" date="2020-10" db="EMBL/GenBank/DDBJ databases">
        <title>Dehalococcoides mccartyi of a TCE/Cr reducing biochatode.</title>
        <authorList>
            <person name="Matturro B."/>
        </authorList>
    </citation>
    <scope>NUCLEOTIDE SEQUENCE</scope>
    <source>
        <strain evidence="1">Bin4</strain>
    </source>
</reference>
<comment type="caution">
    <text evidence="1">The sequence shown here is derived from an EMBL/GenBank/DDBJ whole genome shotgun (WGS) entry which is preliminary data.</text>
</comment>
<name>A0A843AR04_METAZ</name>
<evidence type="ECO:0000313" key="1">
    <source>
        <dbReference type="EMBL" id="MBF4469180.1"/>
    </source>
</evidence>
<dbReference type="AlphaFoldDB" id="A0A843AR04"/>
<accession>A0A843AR04</accession>
<gene>
    <name evidence="1" type="ORF">ISP01_07215</name>
</gene>
<sequence length="96" mass="11626">MSLNLDETYVISIANDLLYLEDFLPPKINGILALQKDLNFNQKRGEYLQKHPKIIQEMREHRIEVFSQKTFEKREEMLEQQVIDFIDKYPQWDKII</sequence>
<protein>
    <submittedName>
        <fullName evidence="1">Uncharacterized protein</fullName>
    </submittedName>
</protein>
<proteinExistence type="predicted"/>
<dbReference type="RefSeq" id="WP_278523499.1">
    <property type="nucleotide sequence ID" value="NZ_JADIIN010000059.1"/>
</dbReference>
<organism evidence="1 2">
    <name type="scientific">Methanobrevibacter arboriphilus</name>
    <dbReference type="NCBI Taxonomy" id="39441"/>
    <lineage>
        <taxon>Archaea</taxon>
        <taxon>Methanobacteriati</taxon>
        <taxon>Methanobacteriota</taxon>
        <taxon>Methanomada group</taxon>
        <taxon>Methanobacteria</taxon>
        <taxon>Methanobacteriales</taxon>
        <taxon>Methanobacteriaceae</taxon>
        <taxon>Methanobrevibacter</taxon>
    </lineage>
</organism>
<evidence type="ECO:0000313" key="2">
    <source>
        <dbReference type="Proteomes" id="UP000658733"/>
    </source>
</evidence>
<dbReference type="Proteomes" id="UP000658733">
    <property type="component" value="Unassembled WGS sequence"/>
</dbReference>